<dbReference type="EMBL" id="CAKMRJ010003334">
    <property type="protein sequence ID" value="CAH1431413.1"/>
    <property type="molecule type" value="Genomic_DNA"/>
</dbReference>
<dbReference type="PANTHER" id="PTHR33148">
    <property type="entry name" value="PLASTID MOVEMENT IMPAIRED PROTEIN-RELATED"/>
    <property type="match status" value="1"/>
</dbReference>
<feature type="compositionally biased region" description="Gly residues" evidence="1">
    <location>
        <begin position="172"/>
        <end position="181"/>
    </location>
</feature>
<dbReference type="Proteomes" id="UP001157418">
    <property type="component" value="Unassembled WGS sequence"/>
</dbReference>
<dbReference type="InterPro" id="IPR025322">
    <property type="entry name" value="PADRE_dom"/>
</dbReference>
<reference evidence="2 3" key="1">
    <citation type="submission" date="2022-01" db="EMBL/GenBank/DDBJ databases">
        <authorList>
            <person name="Xiong W."/>
            <person name="Schranz E."/>
        </authorList>
    </citation>
    <scope>NUCLEOTIDE SEQUENCE [LARGE SCALE GENOMIC DNA]</scope>
</reference>
<evidence type="ECO:0008006" key="4">
    <source>
        <dbReference type="Google" id="ProtNLM"/>
    </source>
</evidence>
<name>A0AAU9NC76_9ASTR</name>
<dbReference type="PANTHER" id="PTHR33148:SF3">
    <property type="entry name" value="DUF4228 DOMAIN PROTEIN"/>
    <property type="match status" value="1"/>
</dbReference>
<keyword evidence="3" id="KW-1185">Reference proteome</keyword>
<accession>A0AAU9NC76</accession>
<dbReference type="AlphaFoldDB" id="A0AAU9NC76"/>
<organism evidence="2 3">
    <name type="scientific">Lactuca virosa</name>
    <dbReference type="NCBI Taxonomy" id="75947"/>
    <lineage>
        <taxon>Eukaryota</taxon>
        <taxon>Viridiplantae</taxon>
        <taxon>Streptophyta</taxon>
        <taxon>Embryophyta</taxon>
        <taxon>Tracheophyta</taxon>
        <taxon>Spermatophyta</taxon>
        <taxon>Magnoliopsida</taxon>
        <taxon>eudicotyledons</taxon>
        <taxon>Gunneridae</taxon>
        <taxon>Pentapetalae</taxon>
        <taxon>asterids</taxon>
        <taxon>campanulids</taxon>
        <taxon>Asterales</taxon>
        <taxon>Asteraceae</taxon>
        <taxon>Cichorioideae</taxon>
        <taxon>Cichorieae</taxon>
        <taxon>Lactucinae</taxon>
        <taxon>Lactuca</taxon>
    </lineage>
</organism>
<dbReference type="Pfam" id="PF14009">
    <property type="entry name" value="PADRE"/>
    <property type="match status" value="1"/>
</dbReference>
<evidence type="ECO:0000256" key="1">
    <source>
        <dbReference type="SAM" id="MobiDB-lite"/>
    </source>
</evidence>
<feature type="region of interest" description="Disordered" evidence="1">
    <location>
        <begin position="170"/>
        <end position="215"/>
    </location>
</feature>
<comment type="caution">
    <text evidence="2">The sequence shown here is derived from an EMBL/GenBank/DDBJ whole genome shotgun (WGS) entry which is preliminary data.</text>
</comment>
<evidence type="ECO:0000313" key="3">
    <source>
        <dbReference type="Proteomes" id="UP001157418"/>
    </source>
</evidence>
<proteinExistence type="predicted"/>
<feature type="compositionally biased region" description="Basic and acidic residues" evidence="1">
    <location>
        <begin position="183"/>
        <end position="197"/>
    </location>
</feature>
<protein>
    <recommendedName>
        <fullName evidence="4">Plastid movement impaired 2</fullName>
    </recommendedName>
</protein>
<sequence>MGNSLGAKKKTTKIMKMNGETIKLKTPVNAGDVMKGHPGLVLMDSEMVKHYGIRAKPLEPQQDLKAKRLYFLVELPKFPEDKSARRVRSGINMSAKDRLESLMLGRRSASDLSFMKAPSIMVENGGGGSGGGVEPLRVKLRLPKAEVERLMRESKDGGEAAEKIMRLCMEKNGGGGGGGGEAPTDKRRVQWKEDASKGRGKRVGFLPVSQELNME</sequence>
<gene>
    <name evidence="2" type="ORF">LVIROSA_LOCUS18131</name>
</gene>
<evidence type="ECO:0000313" key="2">
    <source>
        <dbReference type="EMBL" id="CAH1431413.1"/>
    </source>
</evidence>